<feature type="region of interest" description="Disordered" evidence="1">
    <location>
        <begin position="26"/>
        <end position="52"/>
    </location>
</feature>
<dbReference type="AlphaFoldDB" id="A0A8J3W623"/>
<proteinExistence type="predicted"/>
<feature type="region of interest" description="Disordered" evidence="1">
    <location>
        <begin position="127"/>
        <end position="157"/>
    </location>
</feature>
<dbReference type="EMBL" id="BOOH01000021">
    <property type="protein sequence ID" value="GIH76411.1"/>
    <property type="molecule type" value="Genomic_DNA"/>
</dbReference>
<accession>A0A8J3W623</accession>
<dbReference type="PROSITE" id="PS51257">
    <property type="entry name" value="PROKAR_LIPOPROTEIN"/>
    <property type="match status" value="1"/>
</dbReference>
<evidence type="ECO:0000256" key="2">
    <source>
        <dbReference type="SAM" id="SignalP"/>
    </source>
</evidence>
<dbReference type="Proteomes" id="UP000616724">
    <property type="component" value="Unassembled WGS sequence"/>
</dbReference>
<evidence type="ECO:0008006" key="5">
    <source>
        <dbReference type="Google" id="ProtNLM"/>
    </source>
</evidence>
<keyword evidence="4" id="KW-1185">Reference proteome</keyword>
<evidence type="ECO:0000256" key="1">
    <source>
        <dbReference type="SAM" id="MobiDB-lite"/>
    </source>
</evidence>
<organism evidence="3 4">
    <name type="scientific">Planobispora longispora</name>
    <dbReference type="NCBI Taxonomy" id="28887"/>
    <lineage>
        <taxon>Bacteria</taxon>
        <taxon>Bacillati</taxon>
        <taxon>Actinomycetota</taxon>
        <taxon>Actinomycetes</taxon>
        <taxon>Streptosporangiales</taxon>
        <taxon>Streptosporangiaceae</taxon>
        <taxon>Planobispora</taxon>
    </lineage>
</organism>
<feature type="compositionally biased region" description="Low complexity" evidence="1">
    <location>
        <begin position="28"/>
        <end position="47"/>
    </location>
</feature>
<evidence type="ECO:0000313" key="3">
    <source>
        <dbReference type="EMBL" id="GIH76411.1"/>
    </source>
</evidence>
<keyword evidence="2" id="KW-0732">Signal</keyword>
<evidence type="ECO:0000313" key="4">
    <source>
        <dbReference type="Proteomes" id="UP000616724"/>
    </source>
</evidence>
<feature type="signal peptide" evidence="2">
    <location>
        <begin position="1"/>
        <end position="24"/>
    </location>
</feature>
<name>A0A8J3W623_9ACTN</name>
<sequence length="173" mass="18091">MKRIRMAAALVPLAVLTACGQAPKAEVATAGSTASSTGPSASPSASAQEDGVKYAQCMRENGIDMPDPEPGGERVKIAGKVDKNKFDKAHKACQKYAPKAMRGPVDDPRARDALLAFARCMRENGIDMADPDFSGGGGGVKIGGPELNPDSPEFKKAHKACEKLLPGRPAERS</sequence>
<reference evidence="3 4" key="1">
    <citation type="submission" date="2021-01" db="EMBL/GenBank/DDBJ databases">
        <title>Whole genome shotgun sequence of Planobispora longispora NBRC 13918.</title>
        <authorList>
            <person name="Komaki H."/>
            <person name="Tamura T."/>
        </authorList>
    </citation>
    <scope>NUCLEOTIDE SEQUENCE [LARGE SCALE GENOMIC DNA]</scope>
    <source>
        <strain evidence="3 4">NBRC 13918</strain>
    </source>
</reference>
<feature type="chain" id="PRO_5038339055" description="Lipoprotein" evidence="2">
    <location>
        <begin position="25"/>
        <end position="173"/>
    </location>
</feature>
<gene>
    <name evidence="3" type="ORF">Plo01_28400</name>
</gene>
<comment type="caution">
    <text evidence="3">The sequence shown here is derived from an EMBL/GenBank/DDBJ whole genome shotgun (WGS) entry which is preliminary data.</text>
</comment>
<protein>
    <recommendedName>
        <fullName evidence="5">Lipoprotein</fullName>
    </recommendedName>
</protein>